<protein>
    <submittedName>
        <fullName evidence="3">GIY-YIG nuclease superfamily protein</fullName>
    </submittedName>
</protein>
<evidence type="ECO:0000313" key="4">
    <source>
        <dbReference type="Proteomes" id="UP000254737"/>
    </source>
</evidence>
<dbReference type="SUPFAM" id="SSF82771">
    <property type="entry name" value="GIY-YIG endonuclease"/>
    <property type="match status" value="1"/>
</dbReference>
<proteinExistence type="inferred from homology"/>
<gene>
    <name evidence="3" type="ORF">NCTC13456_01283</name>
</gene>
<feature type="domain" description="GIY-YIG" evidence="2">
    <location>
        <begin position="3"/>
        <end position="81"/>
    </location>
</feature>
<dbReference type="PROSITE" id="PS50164">
    <property type="entry name" value="GIY_YIG"/>
    <property type="match status" value="1"/>
</dbReference>
<dbReference type="CDD" id="cd10448">
    <property type="entry name" value="GIY-YIG_unchar_3"/>
    <property type="match status" value="1"/>
</dbReference>
<dbReference type="AlphaFoldDB" id="A0A376G2U8"/>
<comment type="similarity">
    <text evidence="1">Belongs to the UPF0213 family.</text>
</comment>
<accession>A0A376G2U8</accession>
<evidence type="ECO:0000259" key="2">
    <source>
        <dbReference type="PROSITE" id="PS50164"/>
    </source>
</evidence>
<evidence type="ECO:0000313" key="3">
    <source>
        <dbReference type="EMBL" id="STD54945.1"/>
    </source>
</evidence>
<dbReference type="PANTHER" id="PTHR34477:SF5">
    <property type="entry name" value="BSL5627 PROTEIN"/>
    <property type="match status" value="1"/>
</dbReference>
<dbReference type="InterPro" id="IPR000305">
    <property type="entry name" value="GIY-YIG_endonuc"/>
</dbReference>
<dbReference type="Proteomes" id="UP000254737">
    <property type="component" value="Unassembled WGS sequence"/>
</dbReference>
<reference evidence="3 4" key="1">
    <citation type="submission" date="2018-06" db="EMBL/GenBank/DDBJ databases">
        <authorList>
            <consortium name="Pathogen Informatics"/>
            <person name="Doyle S."/>
        </authorList>
    </citation>
    <scope>NUCLEOTIDE SEQUENCE [LARGE SCALE GENOMIC DNA]</scope>
    <source>
        <strain evidence="3 4">NCTC13456</strain>
    </source>
</reference>
<dbReference type="Pfam" id="PF01541">
    <property type="entry name" value="GIY-YIG"/>
    <property type="match status" value="1"/>
</dbReference>
<dbReference type="PANTHER" id="PTHR34477">
    <property type="entry name" value="UPF0213 PROTEIN YHBQ"/>
    <property type="match status" value="1"/>
</dbReference>
<organism evidence="3 4">
    <name type="scientific">Empedobacter falsenii</name>
    <dbReference type="NCBI Taxonomy" id="343874"/>
    <lineage>
        <taxon>Bacteria</taxon>
        <taxon>Pseudomonadati</taxon>
        <taxon>Bacteroidota</taxon>
        <taxon>Flavobacteriia</taxon>
        <taxon>Flavobacteriales</taxon>
        <taxon>Weeksellaceae</taxon>
        <taxon>Empedobacter</taxon>
    </lineage>
</organism>
<dbReference type="Gene3D" id="3.40.1440.10">
    <property type="entry name" value="GIY-YIG endonuclease"/>
    <property type="match status" value="1"/>
</dbReference>
<evidence type="ECO:0000256" key="1">
    <source>
        <dbReference type="ARBA" id="ARBA00007435"/>
    </source>
</evidence>
<sequence length="99" mass="11723">MKKGGVVYIMANKRNGTLYTGVTADLKRRVYEHKTKYNSESFTAKYNCTILVYYKSFHSIEDAITEEKRIKAGNRKNKLKQIETLNPNWIDLWDEINEW</sequence>
<name>A0A376G2U8_9FLAO</name>
<dbReference type="RefSeq" id="WP_114999448.1">
    <property type="nucleotide sequence ID" value="NZ_UFXS01000001.1"/>
</dbReference>
<dbReference type="InterPro" id="IPR035901">
    <property type="entry name" value="GIY-YIG_endonuc_sf"/>
</dbReference>
<dbReference type="InterPro" id="IPR050190">
    <property type="entry name" value="UPF0213_domain"/>
</dbReference>
<dbReference type="EMBL" id="UFXS01000001">
    <property type="protein sequence ID" value="STD54945.1"/>
    <property type="molecule type" value="Genomic_DNA"/>
</dbReference>